<dbReference type="Gene3D" id="3.40.960.10">
    <property type="entry name" value="VSR Endonuclease"/>
    <property type="match status" value="1"/>
</dbReference>
<keyword evidence="3" id="KW-0227">DNA damage</keyword>
<evidence type="ECO:0000256" key="6">
    <source>
        <dbReference type="ARBA" id="ARBA00029466"/>
    </source>
</evidence>
<dbReference type="NCBIfam" id="TIGR00632">
    <property type="entry name" value="vsr"/>
    <property type="match status" value="1"/>
</dbReference>
<comment type="caution">
    <text evidence="7">The sequence shown here is derived from an EMBL/GenBank/DDBJ whole genome shotgun (WGS) entry which is preliminary data.</text>
</comment>
<evidence type="ECO:0000313" key="8">
    <source>
        <dbReference type="Proteomes" id="UP001596524"/>
    </source>
</evidence>
<evidence type="ECO:0000256" key="4">
    <source>
        <dbReference type="ARBA" id="ARBA00022801"/>
    </source>
</evidence>
<dbReference type="Pfam" id="PF03852">
    <property type="entry name" value="Vsr"/>
    <property type="match status" value="1"/>
</dbReference>
<reference evidence="8" key="1">
    <citation type="journal article" date="2019" name="Int. J. Syst. Evol. Microbiol.">
        <title>The Global Catalogue of Microorganisms (GCM) 10K type strain sequencing project: providing services to taxonomists for standard genome sequencing and annotation.</title>
        <authorList>
            <consortium name="The Broad Institute Genomics Platform"/>
            <consortium name="The Broad Institute Genome Sequencing Center for Infectious Disease"/>
            <person name="Wu L."/>
            <person name="Ma J."/>
        </authorList>
    </citation>
    <scope>NUCLEOTIDE SEQUENCE [LARGE SCALE GENOMIC DNA]</scope>
    <source>
        <strain evidence="8">FCH27</strain>
    </source>
</reference>
<keyword evidence="1" id="KW-0540">Nuclease</keyword>
<dbReference type="InterPro" id="IPR004603">
    <property type="entry name" value="DNA_mismatch_endonuc_vsr"/>
</dbReference>
<evidence type="ECO:0000313" key="7">
    <source>
        <dbReference type="EMBL" id="MFC7360956.1"/>
    </source>
</evidence>
<dbReference type="EMBL" id="JBHTCH010000014">
    <property type="protein sequence ID" value="MFC7360956.1"/>
    <property type="molecule type" value="Genomic_DNA"/>
</dbReference>
<keyword evidence="2 7" id="KW-0255">Endonuclease</keyword>
<dbReference type="RefSeq" id="WP_255888523.1">
    <property type="nucleotide sequence ID" value="NZ_JAFMZM010000001.1"/>
</dbReference>
<protein>
    <submittedName>
        <fullName evidence="7">Very short patch repair endonuclease</fullName>
    </submittedName>
</protein>
<evidence type="ECO:0000256" key="1">
    <source>
        <dbReference type="ARBA" id="ARBA00022722"/>
    </source>
</evidence>
<accession>A0ABW2N4F1</accession>
<proteinExistence type="inferred from homology"/>
<keyword evidence="5" id="KW-0234">DNA repair</keyword>
<dbReference type="Proteomes" id="UP001596524">
    <property type="component" value="Unassembled WGS sequence"/>
</dbReference>
<evidence type="ECO:0000256" key="2">
    <source>
        <dbReference type="ARBA" id="ARBA00022759"/>
    </source>
</evidence>
<comment type="similarity">
    <text evidence="6">Belongs to the Vsr family.</text>
</comment>
<sequence>MPKASSPEYLRRMQRQKRVGTKPELALRRLLHARGLRYRVDAALPIKGVRRRADILFTKRRVAVFVDGCYWHACPTHGTEPKSNGAWWAEKLEANVLRDRDTDRRLAELGWEVVRIWEHEDPEQAAKRVEAAVR</sequence>
<evidence type="ECO:0000256" key="3">
    <source>
        <dbReference type="ARBA" id="ARBA00022763"/>
    </source>
</evidence>
<keyword evidence="8" id="KW-1185">Reference proteome</keyword>
<dbReference type="InterPro" id="IPR011335">
    <property type="entry name" value="Restrct_endonuc-II-like"/>
</dbReference>
<dbReference type="SUPFAM" id="SSF52980">
    <property type="entry name" value="Restriction endonuclease-like"/>
    <property type="match status" value="1"/>
</dbReference>
<name>A0ABW2N4F1_9ACTN</name>
<dbReference type="GO" id="GO:0004519">
    <property type="term" value="F:endonuclease activity"/>
    <property type="evidence" value="ECO:0007669"/>
    <property type="project" value="UniProtKB-KW"/>
</dbReference>
<evidence type="ECO:0000256" key="5">
    <source>
        <dbReference type="ARBA" id="ARBA00023204"/>
    </source>
</evidence>
<dbReference type="CDD" id="cd00221">
    <property type="entry name" value="Vsr"/>
    <property type="match status" value="1"/>
</dbReference>
<gene>
    <name evidence="7" type="ORF">ACFQO6_11795</name>
</gene>
<organism evidence="7 8">
    <name type="scientific">Nocardioides astragali</name>
    <dbReference type="NCBI Taxonomy" id="1776736"/>
    <lineage>
        <taxon>Bacteria</taxon>
        <taxon>Bacillati</taxon>
        <taxon>Actinomycetota</taxon>
        <taxon>Actinomycetes</taxon>
        <taxon>Propionibacteriales</taxon>
        <taxon>Nocardioidaceae</taxon>
        <taxon>Nocardioides</taxon>
    </lineage>
</organism>
<keyword evidence="4" id="KW-0378">Hydrolase</keyword>